<dbReference type="PANTHER" id="PTHR43638:SF3">
    <property type="entry name" value="ALDEHYDE REDUCTASE"/>
    <property type="match status" value="1"/>
</dbReference>
<evidence type="ECO:0000313" key="3">
    <source>
        <dbReference type="Proteomes" id="UP000465301"/>
    </source>
</evidence>
<dbReference type="Gene3D" id="3.20.20.100">
    <property type="entry name" value="NADP-dependent oxidoreductase domain"/>
    <property type="match status" value="1"/>
</dbReference>
<dbReference type="InterPro" id="IPR023210">
    <property type="entry name" value="NADP_OxRdtase_dom"/>
</dbReference>
<sequence length="281" mass="30797">MTSTIPSVVLPSGEAIAVLGQGTWHFGEHRARRSDEIASLRLGLDLGMTVIDTAQMYGDGLSETVVGEAIAGRRDEVFLVDKVLPQHATRVGTVRECKASLDRLDTDHIDLYLLHWRGKVPLAETVMGFADLLAAGLIRYWGVSNLDVDDMAELTGVPGGDGVQTDQILYNLMRRGPEYDLVAWLSEHGTPIMAYSPMEQGRLLNNSVLDDVARRHSATPTQIALAWVLRHADVNAIPRAGTPAHVQENAAAREIHLGPEDLRLLDRAFPPPTRPRPLEVL</sequence>
<reference evidence="2 3" key="1">
    <citation type="journal article" date="2019" name="Emerg. Microbes Infect.">
        <title>Comprehensive subspecies identification of 175 nontuberculous mycobacteria species based on 7547 genomic profiles.</title>
        <authorList>
            <person name="Matsumoto Y."/>
            <person name="Kinjo T."/>
            <person name="Motooka D."/>
            <person name="Nabeya D."/>
            <person name="Jung N."/>
            <person name="Uechi K."/>
            <person name="Horii T."/>
            <person name="Iida T."/>
            <person name="Fujita J."/>
            <person name="Nakamura S."/>
        </authorList>
    </citation>
    <scope>NUCLEOTIDE SEQUENCE [LARGE SCALE GENOMIC DNA]</scope>
    <source>
        <strain evidence="2 3">JCM 30726</strain>
    </source>
</reference>
<dbReference type="PRINTS" id="PR00069">
    <property type="entry name" value="ALDKETRDTASE"/>
</dbReference>
<dbReference type="Pfam" id="PF00248">
    <property type="entry name" value="Aldo_ket_red"/>
    <property type="match status" value="1"/>
</dbReference>
<comment type="caution">
    <text evidence="2">The sequence shown here is derived from an EMBL/GenBank/DDBJ whole genome shotgun (WGS) entry which is preliminary data.</text>
</comment>
<dbReference type="RefSeq" id="WP_163714577.1">
    <property type="nucleotide sequence ID" value="NZ_BLLA01000001.1"/>
</dbReference>
<dbReference type="Proteomes" id="UP000465301">
    <property type="component" value="Unassembled WGS sequence"/>
</dbReference>
<dbReference type="AlphaFoldDB" id="A0A7I9ZCU0"/>
<organism evidence="2 3">
    <name type="scientific">Mycobacterium timonense</name>
    <dbReference type="NCBI Taxonomy" id="701043"/>
    <lineage>
        <taxon>Bacteria</taxon>
        <taxon>Bacillati</taxon>
        <taxon>Actinomycetota</taxon>
        <taxon>Actinomycetes</taxon>
        <taxon>Mycobacteriales</taxon>
        <taxon>Mycobacteriaceae</taxon>
        <taxon>Mycobacterium</taxon>
        <taxon>Mycobacterium avium complex (MAC)</taxon>
    </lineage>
</organism>
<dbReference type="CDD" id="cd19138">
    <property type="entry name" value="AKR_YeaE"/>
    <property type="match status" value="1"/>
</dbReference>
<dbReference type="PANTHER" id="PTHR43638">
    <property type="entry name" value="OXIDOREDUCTASE, ALDO/KETO REDUCTASE FAMILY PROTEIN"/>
    <property type="match status" value="1"/>
</dbReference>
<accession>A0A7I9ZCU0</accession>
<dbReference type="InterPro" id="IPR036812">
    <property type="entry name" value="NAD(P)_OxRdtase_dom_sf"/>
</dbReference>
<feature type="domain" description="NADP-dependent oxidoreductase" evidence="1">
    <location>
        <begin position="19"/>
        <end position="267"/>
    </location>
</feature>
<evidence type="ECO:0000259" key="1">
    <source>
        <dbReference type="Pfam" id="PF00248"/>
    </source>
</evidence>
<keyword evidence="3" id="KW-1185">Reference proteome</keyword>
<proteinExistence type="predicted"/>
<dbReference type="InterPro" id="IPR020471">
    <property type="entry name" value="AKR"/>
</dbReference>
<dbReference type="GO" id="GO:0016491">
    <property type="term" value="F:oxidoreductase activity"/>
    <property type="evidence" value="ECO:0007669"/>
    <property type="project" value="InterPro"/>
</dbReference>
<dbReference type="SUPFAM" id="SSF51430">
    <property type="entry name" value="NAD(P)-linked oxidoreductase"/>
    <property type="match status" value="1"/>
</dbReference>
<evidence type="ECO:0000313" key="2">
    <source>
        <dbReference type="EMBL" id="GFG98820.1"/>
    </source>
</evidence>
<name>A0A7I9ZCU0_9MYCO</name>
<protein>
    <submittedName>
        <fullName evidence="2">Oxidoreductase</fullName>
    </submittedName>
</protein>
<dbReference type="EMBL" id="BLLA01000001">
    <property type="protein sequence ID" value="GFG98820.1"/>
    <property type="molecule type" value="Genomic_DNA"/>
</dbReference>
<gene>
    <name evidence="2" type="ORF">MTIM_46990</name>
</gene>